<dbReference type="PANTHER" id="PTHR34310">
    <property type="entry name" value="DUF427 DOMAIN PROTEIN (AFU_ORTHOLOGUE AFUA_3G02220)"/>
    <property type="match status" value="1"/>
</dbReference>
<evidence type="ECO:0000313" key="2">
    <source>
        <dbReference type="EMBL" id="MDA2813189.1"/>
    </source>
</evidence>
<comment type="caution">
    <text evidence="2">The sequence shown here is derived from an EMBL/GenBank/DDBJ whole genome shotgun (WGS) entry which is preliminary data.</text>
</comment>
<dbReference type="RefSeq" id="WP_270688041.1">
    <property type="nucleotide sequence ID" value="NZ_JAQFWQ010000070.1"/>
</dbReference>
<protein>
    <submittedName>
        <fullName evidence="2">DUF427 domain-containing protein</fullName>
    </submittedName>
</protein>
<keyword evidence="3" id="KW-1185">Reference proteome</keyword>
<feature type="domain" description="DUF427" evidence="1">
    <location>
        <begin position="2"/>
        <end position="88"/>
    </location>
</feature>
<sequence length="103" mass="11716">MIRAVWNGTVLAEAERTVVVEGNHYFPPDSVAREHFSESRLRTVCPWKGIARYYDVTIDGQTYPDAAWYYPRPFVFARRIKGHVAFWPGVAIEATEGTAGGRR</sequence>
<dbReference type="Gene3D" id="2.170.150.40">
    <property type="entry name" value="Domain of unknown function (DUF427)"/>
    <property type="match status" value="1"/>
</dbReference>
<dbReference type="Pfam" id="PF04248">
    <property type="entry name" value="NTP_transf_9"/>
    <property type="match status" value="1"/>
</dbReference>
<evidence type="ECO:0000259" key="1">
    <source>
        <dbReference type="Pfam" id="PF04248"/>
    </source>
</evidence>
<name>A0ABT4U8B3_9ACTN</name>
<dbReference type="Proteomes" id="UP001527866">
    <property type="component" value="Unassembled WGS sequence"/>
</dbReference>
<proteinExistence type="predicted"/>
<evidence type="ECO:0000313" key="3">
    <source>
        <dbReference type="Proteomes" id="UP001527866"/>
    </source>
</evidence>
<accession>A0ABT4U8B3</accession>
<dbReference type="InterPro" id="IPR038694">
    <property type="entry name" value="DUF427_sf"/>
</dbReference>
<dbReference type="InterPro" id="IPR007361">
    <property type="entry name" value="DUF427"/>
</dbReference>
<reference evidence="2 3" key="1">
    <citation type="submission" date="2023-01" db="EMBL/GenBank/DDBJ databases">
        <title>Draft genome sequence of Nocardiopsis sp. RSe5-2 isolated from halophytes.</title>
        <authorList>
            <person name="Duangmal K."/>
            <person name="Chantavorakit T."/>
        </authorList>
    </citation>
    <scope>NUCLEOTIDE SEQUENCE [LARGE SCALE GENOMIC DNA]</scope>
    <source>
        <strain evidence="2 3">RSe5-2</strain>
    </source>
</reference>
<gene>
    <name evidence="2" type="ORF">O4J56_21265</name>
</gene>
<dbReference type="PANTHER" id="PTHR34310:SF5">
    <property type="entry name" value="DUF427 DOMAIN PROTEIN (AFU_ORTHOLOGUE AFUA_3G02220)"/>
    <property type="match status" value="1"/>
</dbReference>
<dbReference type="EMBL" id="JAQFWQ010000070">
    <property type="protein sequence ID" value="MDA2813189.1"/>
    <property type="molecule type" value="Genomic_DNA"/>
</dbReference>
<organism evidence="2 3">
    <name type="scientific">Nocardiopsis endophytica</name>
    <dbReference type="NCBI Taxonomy" id="3018445"/>
    <lineage>
        <taxon>Bacteria</taxon>
        <taxon>Bacillati</taxon>
        <taxon>Actinomycetota</taxon>
        <taxon>Actinomycetes</taxon>
        <taxon>Streptosporangiales</taxon>
        <taxon>Nocardiopsidaceae</taxon>
        <taxon>Nocardiopsis</taxon>
    </lineage>
</organism>